<dbReference type="InterPro" id="IPR012093">
    <property type="entry name" value="Pirin"/>
</dbReference>
<dbReference type="InterPro" id="IPR008778">
    <property type="entry name" value="Pirin_C_dom"/>
</dbReference>
<dbReference type="CDD" id="cd02247">
    <property type="entry name" value="cupin_pirin_C"/>
    <property type="match status" value="1"/>
</dbReference>
<evidence type="ECO:0008006" key="8">
    <source>
        <dbReference type="Google" id="ProtNLM"/>
    </source>
</evidence>
<dbReference type="PANTHER" id="PTHR43594:SF1">
    <property type="entry name" value="QUERCETIN 2,3-DIOXYGENASE PA2418-RELATED"/>
    <property type="match status" value="1"/>
</dbReference>
<dbReference type="AlphaFoldDB" id="A0A7W6BTQ5"/>
<keyword evidence="2" id="KW-0408">Iron</keyword>
<feature type="domain" description="Pirin C-terminal" evidence="5">
    <location>
        <begin position="185"/>
        <end position="287"/>
    </location>
</feature>
<comment type="similarity">
    <text evidence="1 3">Belongs to the pirin family.</text>
</comment>
<feature type="domain" description="Pirin N-terminal" evidence="4">
    <location>
        <begin position="26"/>
        <end position="130"/>
    </location>
</feature>
<evidence type="ECO:0000313" key="6">
    <source>
        <dbReference type="EMBL" id="MBB3927669.1"/>
    </source>
</evidence>
<protein>
    <recommendedName>
        <fullName evidence="8">Pirin-related protein</fullName>
    </recommendedName>
</protein>
<evidence type="ECO:0000256" key="3">
    <source>
        <dbReference type="RuleBase" id="RU003457"/>
    </source>
</evidence>
<dbReference type="PIRSF" id="PIRSF006232">
    <property type="entry name" value="Pirin"/>
    <property type="match status" value="1"/>
</dbReference>
<dbReference type="Pfam" id="PF05726">
    <property type="entry name" value="Pirin_C"/>
    <property type="match status" value="1"/>
</dbReference>
<dbReference type="Proteomes" id="UP000571950">
    <property type="component" value="Unassembled WGS sequence"/>
</dbReference>
<dbReference type="InterPro" id="IPR014710">
    <property type="entry name" value="RmlC-like_jellyroll"/>
</dbReference>
<feature type="binding site" evidence="2">
    <location>
        <position position="110"/>
    </location>
    <ligand>
        <name>Fe cation</name>
        <dbReference type="ChEBI" id="CHEBI:24875"/>
    </ligand>
</feature>
<sequence length="291" mass="30932">MMTNKTILGRYGNEQGHWVGDGFPVRTLFSYNNLGAHISPFLLLDYAGPHDFAPTTTARGVGQHPHRGFETVTLVYDGEVAHRDSTGNGGIIGPGDVQWMTAAGGIIHEEFHSPAFAKTGGRFRVVQLWVNLPAKDKMANAGYQGIAAADIPTVDLPGDAGTARIIAGELGGVTGPARTFTPVNVWDTRLRRDAEWTPELPEGHVALLVVLGGHATVNGTQPVGEAEVLLLGREGSGVSIHADGDVTLLVLTGEPIDEPIVGYGPFVMNSEAEIRQAIDDFNSGRFEHIAA</sequence>
<keyword evidence="7" id="KW-1185">Reference proteome</keyword>
<dbReference type="Pfam" id="PF02678">
    <property type="entry name" value="Pirin"/>
    <property type="match status" value="1"/>
</dbReference>
<feature type="binding site" evidence="2">
    <location>
        <position position="64"/>
    </location>
    <ligand>
        <name>Fe cation</name>
        <dbReference type="ChEBI" id="CHEBI:24875"/>
    </ligand>
</feature>
<keyword evidence="2" id="KW-0479">Metal-binding</keyword>
<name>A0A7W6BTQ5_9SPHN</name>
<accession>A0A7W6BTQ5</accession>
<dbReference type="RefSeq" id="WP_223177495.1">
    <property type="nucleotide sequence ID" value="NZ_BSPS01000103.1"/>
</dbReference>
<organism evidence="6 7">
    <name type="scientific">Sphingobium jiangsuense</name>
    <dbReference type="NCBI Taxonomy" id="870476"/>
    <lineage>
        <taxon>Bacteria</taxon>
        <taxon>Pseudomonadati</taxon>
        <taxon>Pseudomonadota</taxon>
        <taxon>Alphaproteobacteria</taxon>
        <taxon>Sphingomonadales</taxon>
        <taxon>Sphingomonadaceae</taxon>
        <taxon>Sphingobium</taxon>
    </lineage>
</organism>
<comment type="cofactor">
    <cofactor evidence="2">
        <name>Fe cation</name>
        <dbReference type="ChEBI" id="CHEBI:24875"/>
    </cofactor>
    <text evidence="2">Binds 1 Fe cation per subunit.</text>
</comment>
<dbReference type="PANTHER" id="PTHR43594">
    <property type="entry name" value="QUERCETIN 2,3-DIOXYGENASE"/>
    <property type="match status" value="1"/>
</dbReference>
<evidence type="ECO:0000256" key="2">
    <source>
        <dbReference type="PIRSR" id="PIRSR006232-1"/>
    </source>
</evidence>
<dbReference type="InterPro" id="IPR003829">
    <property type="entry name" value="Pirin_N_dom"/>
</dbReference>
<dbReference type="GO" id="GO:0046872">
    <property type="term" value="F:metal ion binding"/>
    <property type="evidence" value="ECO:0007669"/>
    <property type="project" value="UniProtKB-KW"/>
</dbReference>
<comment type="caution">
    <text evidence="6">The sequence shown here is derived from an EMBL/GenBank/DDBJ whole genome shotgun (WGS) entry which is preliminary data.</text>
</comment>
<reference evidence="6 7" key="1">
    <citation type="submission" date="2020-08" db="EMBL/GenBank/DDBJ databases">
        <title>Genomic Encyclopedia of Type Strains, Phase IV (KMG-IV): sequencing the most valuable type-strain genomes for metagenomic binning, comparative biology and taxonomic classification.</title>
        <authorList>
            <person name="Goeker M."/>
        </authorList>
    </citation>
    <scope>NUCLEOTIDE SEQUENCE [LARGE SCALE GENOMIC DNA]</scope>
    <source>
        <strain evidence="6 7">DSM 26189</strain>
    </source>
</reference>
<dbReference type="InterPro" id="IPR053186">
    <property type="entry name" value="QDO-related"/>
</dbReference>
<evidence type="ECO:0000313" key="7">
    <source>
        <dbReference type="Proteomes" id="UP000571950"/>
    </source>
</evidence>
<gene>
    <name evidence="6" type="ORF">GGR43_003402</name>
</gene>
<dbReference type="SUPFAM" id="SSF51182">
    <property type="entry name" value="RmlC-like cupins"/>
    <property type="match status" value="1"/>
</dbReference>
<evidence type="ECO:0000259" key="5">
    <source>
        <dbReference type="Pfam" id="PF05726"/>
    </source>
</evidence>
<dbReference type="EMBL" id="JACIDT010000014">
    <property type="protein sequence ID" value="MBB3927669.1"/>
    <property type="molecule type" value="Genomic_DNA"/>
</dbReference>
<dbReference type="Gene3D" id="2.60.120.10">
    <property type="entry name" value="Jelly Rolls"/>
    <property type="match status" value="2"/>
</dbReference>
<dbReference type="InterPro" id="IPR011051">
    <property type="entry name" value="RmlC_Cupin_sf"/>
</dbReference>
<feature type="binding site" evidence="2">
    <location>
        <position position="66"/>
    </location>
    <ligand>
        <name>Fe cation</name>
        <dbReference type="ChEBI" id="CHEBI:24875"/>
    </ligand>
</feature>
<evidence type="ECO:0000256" key="1">
    <source>
        <dbReference type="ARBA" id="ARBA00008416"/>
    </source>
</evidence>
<proteinExistence type="inferred from homology"/>
<evidence type="ECO:0000259" key="4">
    <source>
        <dbReference type="Pfam" id="PF02678"/>
    </source>
</evidence>
<feature type="binding site" evidence="2">
    <location>
        <position position="108"/>
    </location>
    <ligand>
        <name>Fe cation</name>
        <dbReference type="ChEBI" id="CHEBI:24875"/>
    </ligand>
</feature>
<dbReference type="CDD" id="cd02909">
    <property type="entry name" value="cupin_pirin_N"/>
    <property type="match status" value="1"/>
</dbReference>